<dbReference type="InterPro" id="IPR007709">
    <property type="entry name" value="N-FG_amidohydro"/>
</dbReference>
<proteinExistence type="predicted"/>
<keyword evidence="2" id="KW-1185">Reference proteome</keyword>
<comment type="caution">
    <text evidence="1">The sequence shown here is derived from an EMBL/GenBank/DDBJ whole genome shotgun (WGS) entry which is preliminary data.</text>
</comment>
<dbReference type="Pfam" id="PF05013">
    <property type="entry name" value="FGase"/>
    <property type="match status" value="1"/>
</dbReference>
<dbReference type="EMBL" id="JBHTKA010000008">
    <property type="protein sequence ID" value="MFD1002325.1"/>
    <property type="molecule type" value="Genomic_DNA"/>
</dbReference>
<name>A0ABW3K7S9_9BACT</name>
<dbReference type="Proteomes" id="UP001597112">
    <property type="component" value="Unassembled WGS sequence"/>
</dbReference>
<accession>A0ABW3K7S9</accession>
<protein>
    <submittedName>
        <fullName evidence="1">N-formylglutamate amidohydrolase</fullName>
    </submittedName>
</protein>
<organism evidence="1 2">
    <name type="scientific">Ohtaekwangia kribbensis</name>
    <dbReference type="NCBI Taxonomy" id="688913"/>
    <lineage>
        <taxon>Bacteria</taxon>
        <taxon>Pseudomonadati</taxon>
        <taxon>Bacteroidota</taxon>
        <taxon>Cytophagia</taxon>
        <taxon>Cytophagales</taxon>
        <taxon>Fulvivirgaceae</taxon>
        <taxon>Ohtaekwangia</taxon>
    </lineage>
</organism>
<evidence type="ECO:0000313" key="1">
    <source>
        <dbReference type="EMBL" id="MFD1002325.1"/>
    </source>
</evidence>
<dbReference type="RefSeq" id="WP_377583319.1">
    <property type="nucleotide sequence ID" value="NZ_JBHTKA010000008.1"/>
</dbReference>
<dbReference type="SUPFAM" id="SSF53187">
    <property type="entry name" value="Zn-dependent exopeptidases"/>
    <property type="match status" value="1"/>
</dbReference>
<reference evidence="2" key="1">
    <citation type="journal article" date="2019" name="Int. J. Syst. Evol. Microbiol.">
        <title>The Global Catalogue of Microorganisms (GCM) 10K type strain sequencing project: providing services to taxonomists for standard genome sequencing and annotation.</title>
        <authorList>
            <consortium name="The Broad Institute Genomics Platform"/>
            <consortium name="The Broad Institute Genome Sequencing Center for Infectious Disease"/>
            <person name="Wu L."/>
            <person name="Ma J."/>
        </authorList>
    </citation>
    <scope>NUCLEOTIDE SEQUENCE [LARGE SCALE GENOMIC DNA]</scope>
    <source>
        <strain evidence="2">CCUG 58938</strain>
    </source>
</reference>
<gene>
    <name evidence="1" type="ORF">ACFQ21_23570</name>
</gene>
<dbReference type="Gene3D" id="3.40.630.40">
    <property type="entry name" value="Zn-dependent exopeptidases"/>
    <property type="match status" value="1"/>
</dbReference>
<sequence>MSPFKIYSPTASTVPIVVSVPHCGISFPDDIRDEYKSSLAQAPDDTDWFVDKLYDFAPSMGMTMITAVYSRWVIDLNRDPESKPLYSDGRIITALCPSTTFLGEPLYNDERSTVADEEVKRRYTLYYKPYHVKVQELLNDLKSKFGKVLLWDCHSIRQIVPTIQREKFPDLILGDADGKAAGAEFIQSTLKTLSSDKYSLSHNHPFKGGAITRSFGKPSEDQHALQLEMPKVHYMDDAEVNYHEERARHMRQLLQENFRQLIELLR</sequence>
<evidence type="ECO:0000313" key="2">
    <source>
        <dbReference type="Proteomes" id="UP001597112"/>
    </source>
</evidence>